<name>R8BKS8_PHAM7</name>
<feature type="region of interest" description="Disordered" evidence="1">
    <location>
        <begin position="88"/>
        <end position="136"/>
    </location>
</feature>
<dbReference type="eggNOG" id="ENOG502QQEE">
    <property type="taxonomic scope" value="Eukaryota"/>
</dbReference>
<feature type="region of interest" description="Disordered" evidence="1">
    <location>
        <begin position="538"/>
        <end position="564"/>
    </location>
</feature>
<evidence type="ECO:0000313" key="3">
    <source>
        <dbReference type="Proteomes" id="UP000014074"/>
    </source>
</evidence>
<feature type="region of interest" description="Disordered" evidence="1">
    <location>
        <begin position="836"/>
        <end position="884"/>
    </location>
</feature>
<feature type="compositionally biased region" description="Basic and acidic residues" evidence="1">
    <location>
        <begin position="1135"/>
        <end position="1161"/>
    </location>
</feature>
<dbReference type="EMBL" id="KB933129">
    <property type="protein sequence ID" value="EON99802.1"/>
    <property type="molecule type" value="Genomic_DNA"/>
</dbReference>
<feature type="region of interest" description="Disordered" evidence="1">
    <location>
        <begin position="223"/>
        <end position="276"/>
    </location>
</feature>
<sequence length="1372" mass="153157">MTADTTTRDDDTTNWGSIHSPVIAQQLGVIGQQARTTYIQKGDRREPERRESNQRAVSTFTNSEEMTIMLDTSVPHHLMSEPRGSWLMDDENIPMPERPTSSQWHRRVGDECPSFSARKEKTRSRKFPPPAPLLLSSTPSAAKQAILIQAAEPSPLESPEAALKIIQAQLKKYEQPNRDSVESQGQRLALLENLEQEMGLQENHWHEMQHNLGRDSISTIQTSPTIESRRTSAVSTQANISVKKDLAERRASRRARIRSGSSFTDNSQSPSGNSRASLWKHRLEEAQMEYMDNAAELLVKRNMNFFTVPKAQLGSPTPPHTDDSDQEDQMNRDLAAILAQAPAKPKTEYLWKPSSPISQSTTTLLWVRPERPYYVPVAEPELPGLSVRPAQRKETAPLKIYTNRLWQKPASTASYSLTGLWQPPYLRAQALARSASQREAQQQSQKAPPPRPLTQRPPRRPKRVTLLPDILESPKPLPDKRGTLGIFQFPWGEKSDTASIQPKPAMFMAMPGTMSTGGSAVRAALEARASQIEASEYSSSFFDDYDEDPNEDSDEMGSDSDDGFDETTLWEIASLLKTDGVPSKNSLFPPPLASSSSFVEDYVNEVPSDREEGDADRESFIINLDDELPEPLAPEKSQPALWTARRQKRRSQHGKGLPHPDEQTWMSYNGTKETARAKPRKSQPAAIESEKLWRPSTAKLETRKSGMWALKTALWSGRREKKRGAHGKGLPHDEEIWASYDNVKETIRTKPRQAQVATIESVNLWRPATLSMWSSESGLWSPKSALWASGAMKKQKGSHGKGLPHPDMWEAYDSVKSTVRAKPRSAEPAVIESDNLWEHSASEIESPANGTWSPKKSPASSQIPRLTVQKSSSHGHTKSNLWNAPVISKETAEVGMFNPKSSRSDFRTTSQAPAAASMNRKPRSADHKPMDRLTSTNLWTVEIQEETERNWISVSPASSPKAKQSRLPVPSSKSHMKQAAETKPRPLRQQHRPNTVFRADWEAALREAIAASYPSQRGATPAQWKAALHQAISASSSKRLVRKVASSADWTAALQEAVSKSFGAPFDVSKAHPVFGASSLITTSEWFHPAATGYTYNVANVHPVFFGSLAITCDVEAVHPAMSSYASKKLRRQRSRDNKESRIPTPTRERSLSRSDSRGKRREEILAQIQAIENAVPEVPAIPAAMAEPSSDFSQNAMIMAQIEALEQERLFAEQFARKSMISEYSTPIMEVEPVPELPQQQQLWTKPTEEPSEVSNSQPRDSTMWDPEQTPKIVEASAPALASPRDDAESQLMRSRSRSQKEQRRAEILAQIAAIEGGADPMSINGMNEQPMWSRAQGEERKRRESRGGDKDWLEEGKAKKSIGSKIQLRY</sequence>
<feature type="compositionally biased region" description="Polar residues" evidence="1">
    <location>
        <begin position="848"/>
        <end position="882"/>
    </location>
</feature>
<protein>
    <submittedName>
        <fullName evidence="2">Uncharacterized protein</fullName>
    </submittedName>
</protein>
<feature type="compositionally biased region" description="Polar residues" evidence="1">
    <location>
        <begin position="223"/>
        <end position="240"/>
    </location>
</feature>
<feature type="compositionally biased region" description="Polar residues" evidence="1">
    <location>
        <begin position="263"/>
        <end position="276"/>
    </location>
</feature>
<feature type="region of interest" description="Disordered" evidence="1">
    <location>
        <begin position="431"/>
        <end position="479"/>
    </location>
</feature>
<organism evidence="2 3">
    <name type="scientific">Phaeoacremonium minimum (strain UCR-PA7)</name>
    <name type="common">Esca disease fungus</name>
    <name type="synonym">Togninia minima</name>
    <dbReference type="NCBI Taxonomy" id="1286976"/>
    <lineage>
        <taxon>Eukaryota</taxon>
        <taxon>Fungi</taxon>
        <taxon>Dikarya</taxon>
        <taxon>Ascomycota</taxon>
        <taxon>Pezizomycotina</taxon>
        <taxon>Sordariomycetes</taxon>
        <taxon>Sordariomycetidae</taxon>
        <taxon>Togniniales</taxon>
        <taxon>Togniniaceae</taxon>
        <taxon>Phaeoacremonium</taxon>
    </lineage>
</organism>
<reference evidence="3" key="1">
    <citation type="journal article" date="2013" name="Genome Announc.">
        <title>Draft genome sequence of the ascomycete Phaeoacremonium aleophilum strain UCR-PA7, a causal agent of the esca disease complex in grapevines.</title>
        <authorList>
            <person name="Blanco-Ulate B."/>
            <person name="Rolshausen P."/>
            <person name="Cantu D."/>
        </authorList>
    </citation>
    <scope>NUCLEOTIDE SEQUENCE [LARGE SCALE GENOMIC DNA]</scope>
    <source>
        <strain evidence="3">UCR-PA7</strain>
    </source>
</reference>
<gene>
    <name evidence="2" type="ORF">UCRPA7_4656</name>
</gene>
<dbReference type="Proteomes" id="UP000014074">
    <property type="component" value="Unassembled WGS sequence"/>
</dbReference>
<dbReference type="RefSeq" id="XP_007915398.1">
    <property type="nucleotide sequence ID" value="XM_007917207.1"/>
</dbReference>
<keyword evidence="3" id="KW-1185">Reference proteome</keyword>
<dbReference type="OrthoDB" id="5370537at2759"/>
<feature type="compositionally biased region" description="Basic and acidic residues" evidence="1">
    <location>
        <begin position="1338"/>
        <end position="1360"/>
    </location>
</feature>
<evidence type="ECO:0000313" key="2">
    <source>
        <dbReference type="EMBL" id="EON99802.1"/>
    </source>
</evidence>
<feature type="region of interest" description="Disordered" evidence="1">
    <location>
        <begin position="641"/>
        <end position="666"/>
    </location>
</feature>
<feature type="region of interest" description="Disordered" evidence="1">
    <location>
        <begin position="952"/>
        <end position="988"/>
    </location>
</feature>
<proteinExistence type="predicted"/>
<feature type="compositionally biased region" description="Polar residues" evidence="1">
    <location>
        <begin position="952"/>
        <end position="962"/>
    </location>
</feature>
<dbReference type="GeneID" id="19325128"/>
<feature type="region of interest" description="Disordered" evidence="1">
    <location>
        <begin position="309"/>
        <end position="328"/>
    </location>
</feature>
<evidence type="ECO:0000256" key="1">
    <source>
        <dbReference type="SAM" id="MobiDB-lite"/>
    </source>
</evidence>
<dbReference type="HOGENOM" id="CLU_256216_0_0_1"/>
<accession>R8BKS8</accession>
<feature type="region of interest" description="Disordered" evidence="1">
    <location>
        <begin position="1126"/>
        <end position="1161"/>
    </location>
</feature>
<feature type="region of interest" description="Disordered" evidence="1">
    <location>
        <begin position="1237"/>
        <end position="1372"/>
    </location>
</feature>
<feature type="compositionally biased region" description="Acidic residues" evidence="1">
    <location>
        <begin position="543"/>
        <end position="564"/>
    </location>
</feature>
<feature type="region of interest" description="Disordered" evidence="1">
    <location>
        <begin position="897"/>
        <end position="933"/>
    </location>
</feature>
<dbReference type="KEGG" id="tmn:UCRPA7_4656"/>
<feature type="compositionally biased region" description="Low complexity" evidence="1">
    <location>
        <begin position="431"/>
        <end position="446"/>
    </location>
</feature>